<evidence type="ECO:0000256" key="6">
    <source>
        <dbReference type="ARBA" id="ARBA00023125"/>
    </source>
</evidence>
<dbReference type="FunFam" id="3.30.565.10:FF:000002">
    <property type="entry name" value="DNA gyrase subunit B"/>
    <property type="match status" value="1"/>
</dbReference>
<dbReference type="PANTHER" id="PTHR45866:SF12">
    <property type="entry name" value="DNA TOPOISOMERASE 4 SUBUNIT B"/>
    <property type="match status" value="1"/>
</dbReference>
<keyword evidence="6 9" id="KW-0238">DNA-binding</keyword>
<keyword evidence="9" id="KW-0067">ATP-binding</keyword>
<dbReference type="InterPro" id="IPR013759">
    <property type="entry name" value="Topo_IIA_B_C"/>
</dbReference>
<feature type="binding site" evidence="9">
    <location>
        <begin position="115"/>
        <end position="121"/>
    </location>
    <ligand>
        <name>ATP</name>
        <dbReference type="ChEBI" id="CHEBI:30616"/>
    </ligand>
</feature>
<keyword evidence="7 9" id="KW-0413">Isomerase</keyword>
<dbReference type="CDD" id="cd16928">
    <property type="entry name" value="HATPase_GyrB-like"/>
    <property type="match status" value="1"/>
</dbReference>
<feature type="binding site" evidence="9">
    <location>
        <position position="48"/>
    </location>
    <ligand>
        <name>ATP</name>
        <dbReference type="ChEBI" id="CHEBI:30616"/>
    </ligand>
</feature>
<feature type="site" description="Interaction with DNA" evidence="9">
    <location>
        <position position="510"/>
    </location>
</feature>
<dbReference type="SMART" id="SM00433">
    <property type="entry name" value="TOP2c"/>
    <property type="match status" value="1"/>
</dbReference>
<dbReference type="InterPro" id="IPR006171">
    <property type="entry name" value="TOPRIM_dom"/>
</dbReference>
<dbReference type="SUPFAM" id="SSF56719">
    <property type="entry name" value="Type II DNA topoisomerase"/>
    <property type="match status" value="1"/>
</dbReference>
<feature type="binding site" evidence="9">
    <location>
        <position position="75"/>
    </location>
    <ligand>
        <name>ATP</name>
        <dbReference type="ChEBI" id="CHEBI:30616"/>
    </ligand>
</feature>
<dbReference type="AlphaFoldDB" id="A2RLE7"/>
<dbReference type="GO" id="GO:0046872">
    <property type="term" value="F:metal ion binding"/>
    <property type="evidence" value="ECO:0007669"/>
    <property type="project" value="UniProtKB-KW"/>
</dbReference>
<dbReference type="eggNOG" id="COG0187">
    <property type="taxonomic scope" value="Bacteria"/>
</dbReference>
<dbReference type="HOGENOM" id="CLU_006146_1_2_9"/>
<dbReference type="Pfam" id="PF00204">
    <property type="entry name" value="DNA_gyraseB"/>
    <property type="match status" value="1"/>
</dbReference>
<proteinExistence type="inferred from homology"/>
<dbReference type="STRING" id="416870.llmg_1539"/>
<dbReference type="GO" id="GO:0034335">
    <property type="term" value="F:DNA negative supercoiling activity"/>
    <property type="evidence" value="ECO:0007669"/>
    <property type="project" value="UniProtKB-ARBA"/>
</dbReference>
<dbReference type="InterPro" id="IPR005740">
    <property type="entry name" value="ParE_type2"/>
</dbReference>
<dbReference type="FunFam" id="3.40.50.670:FF:000002">
    <property type="entry name" value="DNA gyrase subunit B"/>
    <property type="match status" value="1"/>
</dbReference>
<evidence type="ECO:0000256" key="10">
    <source>
        <dbReference type="SAM" id="MobiDB-lite"/>
    </source>
</evidence>
<dbReference type="Gene3D" id="3.40.50.670">
    <property type="match status" value="1"/>
</dbReference>
<dbReference type="CDD" id="cd00822">
    <property type="entry name" value="TopoII_Trans_DNA_gyrase"/>
    <property type="match status" value="1"/>
</dbReference>
<dbReference type="Pfam" id="PF02518">
    <property type="entry name" value="HATPase_c"/>
    <property type="match status" value="1"/>
</dbReference>
<dbReference type="OrthoDB" id="9802808at2"/>
<dbReference type="FunFam" id="3.30.230.10:FF:000005">
    <property type="entry name" value="DNA gyrase subunit B"/>
    <property type="match status" value="1"/>
</dbReference>
<comment type="cofactor">
    <cofactor evidence="2">
        <name>Mg(2+)</name>
        <dbReference type="ChEBI" id="CHEBI:18420"/>
    </cofactor>
</comment>
<dbReference type="SMART" id="SM00387">
    <property type="entry name" value="HATPase_c"/>
    <property type="match status" value="1"/>
</dbReference>
<evidence type="ECO:0000259" key="11">
    <source>
        <dbReference type="PROSITE" id="PS50880"/>
    </source>
</evidence>
<gene>
    <name evidence="9 12" type="primary">parE</name>
    <name evidence="12" type="ordered locus">llmg_1539</name>
</gene>
<dbReference type="NCBIfam" id="TIGR01058">
    <property type="entry name" value="parE_Gpos"/>
    <property type="match status" value="1"/>
</dbReference>
<comment type="similarity">
    <text evidence="3">Belongs to the type II topoisomerase GyrB family.</text>
</comment>
<feature type="site" description="Interaction with DNA" evidence="9">
    <location>
        <position position="458"/>
    </location>
</feature>
<keyword evidence="5" id="KW-0460">Magnesium</keyword>
<feature type="site" description="Interaction with DNA" evidence="9">
    <location>
        <position position="626"/>
    </location>
</feature>
<evidence type="ECO:0000313" key="13">
    <source>
        <dbReference type="Proteomes" id="UP000000364"/>
    </source>
</evidence>
<feature type="domain" description="Toprim" evidence="11">
    <location>
        <begin position="424"/>
        <end position="538"/>
    </location>
</feature>
<sequence>MVIDINNYDDSAIQVLEGLDAVRKRPGMYIGSTDGTGLHHLVWEIVDNAVDEALSGFGNKITVTINADGSLSVEDEGRGMPVGKHAMGIPTVEVIFTILHAGGKFGQGGYKTSGGLHGVGSSVVNALSTWLEVEITRDGTVYRQRFENGGHPATTLEKIGKAPKSKTGTKVTFMPDSTIFSTTEFKYNIISERLNESAFLLKEVTISLEDKRTDEKEEFHYENGVQDFVAYLNEDKDSLTPVLYFEGKQDGFEVEVALQYNDGYSENILSFVNNVRTKDGGTHEAGLKTAITKAMNEYARKVNLLKDKDKNLEGSDYREGLTAVLSVLIPEEHLQFEGQTKDKLGSPLARPVVDSLVSEKLSFYLMENGELAQNLIRKAIKAREAREAARKAREDSRNGKKSKKDKGLLSGKLTPAQTKNPNKNELYLVEGDSAGGSAKQGRDRKFQAILPLRGKVINTEKAKMQDILKNEEINTMIYTIGAGVGADFTLADRNYDKVIIMTDADTDGAHIQTLLLTFFYRYMKPLVEAGHVYIALPPLYKMSEGKGKKEKIEYAWTDGELAELRKQFGKNANLQRYKGLGEMNADQLWETTMDPETRTLIQVTIDDVAQAEKRVSVLMGDKVEPRRKWIENNVKFTMEEDTAF</sequence>
<accession>A2RLE7</accession>
<dbReference type="InterPro" id="IPR000565">
    <property type="entry name" value="Topo_IIA_B"/>
</dbReference>
<dbReference type="GO" id="GO:0003677">
    <property type="term" value="F:DNA binding"/>
    <property type="evidence" value="ECO:0007669"/>
    <property type="project" value="UniProtKB-UniRule"/>
</dbReference>
<evidence type="ECO:0000313" key="12">
    <source>
        <dbReference type="EMBL" id="CAL98114.1"/>
    </source>
</evidence>
<dbReference type="Pfam" id="PF01751">
    <property type="entry name" value="Toprim"/>
    <property type="match status" value="1"/>
</dbReference>
<dbReference type="SMR" id="A2RLE7"/>
<evidence type="ECO:0000256" key="4">
    <source>
        <dbReference type="ARBA" id="ARBA00022723"/>
    </source>
</evidence>
<dbReference type="PROSITE" id="PS00177">
    <property type="entry name" value="TOPOISOMERASE_II"/>
    <property type="match status" value="1"/>
</dbReference>
<dbReference type="InterPro" id="IPR013506">
    <property type="entry name" value="Topo_IIA_bsu_dom2"/>
</dbReference>
<evidence type="ECO:0000256" key="8">
    <source>
        <dbReference type="ARBA" id="ARBA00063644"/>
    </source>
</evidence>
<protein>
    <recommendedName>
        <fullName evidence="9">DNA topoisomerase 4 subunit B</fullName>
        <ecNumber evidence="9">5.6.2.2</ecNumber>
    </recommendedName>
    <alternativeName>
        <fullName evidence="9">Topoisomerase IV subunit B</fullName>
    </alternativeName>
</protein>
<dbReference type="HAMAP" id="MF_00939">
    <property type="entry name" value="ParE_type2"/>
    <property type="match status" value="1"/>
</dbReference>
<dbReference type="EMBL" id="AM406671">
    <property type="protein sequence ID" value="CAL98114.1"/>
    <property type="molecule type" value="Genomic_DNA"/>
</dbReference>
<reference evidence="12 13" key="1">
    <citation type="journal article" date="2007" name="J. Bacteriol.">
        <title>The complete genome sequence of the lactic acid bacterial paradigm Lactococcus lactis subsp. cremoris MG1363.</title>
        <authorList>
            <person name="Wegmann U."/>
            <person name="O'Connell-Motherway M."/>
            <person name="Zomer A."/>
            <person name="Buist G."/>
            <person name="Shearman C."/>
            <person name="Canchaya C."/>
            <person name="Ventura M."/>
            <person name="Goesmann A."/>
            <person name="Gasson M.J."/>
            <person name="Kuipers O.P."/>
            <person name="van Sinderen D."/>
            <person name="Kok J."/>
        </authorList>
    </citation>
    <scope>NUCLEOTIDE SEQUENCE [LARGE SCALE GENOMIC DNA]</scope>
    <source>
        <strain evidence="12 13">MG1363</strain>
    </source>
</reference>
<dbReference type="GO" id="GO:0006265">
    <property type="term" value="P:DNA topological change"/>
    <property type="evidence" value="ECO:0007669"/>
    <property type="project" value="UniProtKB-UniRule"/>
</dbReference>
<dbReference type="InterPro" id="IPR018522">
    <property type="entry name" value="TopoIIA_CS"/>
</dbReference>
<dbReference type="Gene3D" id="3.30.230.10">
    <property type="match status" value="1"/>
</dbReference>
<dbReference type="GO" id="GO:0005524">
    <property type="term" value="F:ATP binding"/>
    <property type="evidence" value="ECO:0007669"/>
    <property type="project" value="UniProtKB-UniRule"/>
</dbReference>
<feature type="compositionally biased region" description="Basic and acidic residues" evidence="10">
    <location>
        <begin position="387"/>
        <end position="398"/>
    </location>
</feature>
<dbReference type="RefSeq" id="WP_011835380.1">
    <property type="nucleotide sequence ID" value="NC_009004.1"/>
</dbReference>
<evidence type="ECO:0000256" key="1">
    <source>
        <dbReference type="ARBA" id="ARBA00000185"/>
    </source>
</evidence>
<dbReference type="InterPro" id="IPR013760">
    <property type="entry name" value="Topo_IIA-like_dom_sf"/>
</dbReference>
<comment type="subunit">
    <text evidence="8 9">Heterotetramer composed of ParC and ParE.</text>
</comment>
<dbReference type="KEGG" id="llm:llmg_1539"/>
<feature type="binding site" evidence="9">
    <location>
        <position position="341"/>
    </location>
    <ligand>
        <name>ATP</name>
        <dbReference type="ChEBI" id="CHEBI:30616"/>
    </ligand>
</feature>
<dbReference type="GO" id="GO:0005694">
    <property type="term" value="C:chromosome"/>
    <property type="evidence" value="ECO:0007669"/>
    <property type="project" value="InterPro"/>
</dbReference>
<dbReference type="InterPro" id="IPR014721">
    <property type="entry name" value="Ribsml_uS5_D2-typ_fold_subgr"/>
</dbReference>
<dbReference type="InterPro" id="IPR003594">
    <property type="entry name" value="HATPase_dom"/>
</dbReference>
<dbReference type="SUPFAM" id="SSF55874">
    <property type="entry name" value="ATPase domain of HSP90 chaperone/DNA topoisomerase II/histidine kinase"/>
    <property type="match status" value="1"/>
</dbReference>
<dbReference type="InterPro" id="IPR001241">
    <property type="entry name" value="Topo_IIA"/>
</dbReference>
<organism evidence="12 13">
    <name type="scientific">Lactococcus lactis subsp. cremoris (strain MG1363)</name>
    <dbReference type="NCBI Taxonomy" id="416870"/>
    <lineage>
        <taxon>Bacteria</taxon>
        <taxon>Bacillati</taxon>
        <taxon>Bacillota</taxon>
        <taxon>Bacilli</taxon>
        <taxon>Lactobacillales</taxon>
        <taxon>Streptococcaceae</taxon>
        <taxon>Lactococcus</taxon>
        <taxon>Lactococcus cremoris subsp. cremoris</taxon>
    </lineage>
</organism>
<dbReference type="PANTHER" id="PTHR45866">
    <property type="entry name" value="DNA GYRASE/TOPOISOMERASE SUBUNIT B"/>
    <property type="match status" value="1"/>
</dbReference>
<keyword evidence="4" id="KW-0479">Metal-binding</keyword>
<evidence type="ECO:0000256" key="5">
    <source>
        <dbReference type="ARBA" id="ARBA00022842"/>
    </source>
</evidence>
<dbReference type="NCBIfam" id="NF004189">
    <property type="entry name" value="PRK05644.1"/>
    <property type="match status" value="1"/>
</dbReference>
<comment type="catalytic activity">
    <reaction evidence="1 9">
        <text>ATP-dependent breakage, passage and rejoining of double-stranded DNA.</text>
        <dbReference type="EC" id="5.6.2.2"/>
    </reaction>
</comment>
<evidence type="ECO:0000256" key="9">
    <source>
        <dbReference type="HAMAP-Rule" id="MF_00939"/>
    </source>
</evidence>
<dbReference type="PRINTS" id="PR00418">
    <property type="entry name" value="TPI2FAMILY"/>
</dbReference>
<dbReference type="Proteomes" id="UP000000364">
    <property type="component" value="Chromosome"/>
</dbReference>
<dbReference type="Gene3D" id="3.30.565.10">
    <property type="entry name" value="Histidine kinase-like ATPase, C-terminal domain"/>
    <property type="match status" value="1"/>
</dbReference>
<dbReference type="InterPro" id="IPR020568">
    <property type="entry name" value="Ribosomal_Su5_D2-typ_SF"/>
</dbReference>
<evidence type="ECO:0000256" key="3">
    <source>
        <dbReference type="ARBA" id="ARBA00010708"/>
    </source>
</evidence>
<dbReference type="InterPro" id="IPR002288">
    <property type="entry name" value="DNA_gyrase_B_C"/>
</dbReference>
<dbReference type="PRINTS" id="PR01159">
    <property type="entry name" value="DNAGYRASEB"/>
</dbReference>
<keyword evidence="9" id="KW-0799">Topoisomerase</keyword>
<comment type="function">
    <text evidence="9">Topoisomerase IV is essential for chromosome segregation. It relaxes supercoiled DNA. Performs the decatenation events required during the replication of a circular DNA molecule.</text>
</comment>
<keyword evidence="9" id="KW-0547">Nucleotide-binding</keyword>
<feature type="binding site" evidence="9">
    <location>
        <position position="8"/>
    </location>
    <ligand>
        <name>ATP</name>
        <dbReference type="ChEBI" id="CHEBI:30616"/>
    </ligand>
</feature>
<dbReference type="EC" id="5.6.2.2" evidence="9"/>
<dbReference type="InterPro" id="IPR036890">
    <property type="entry name" value="HATPase_C_sf"/>
</dbReference>
<dbReference type="PROSITE" id="PS50880">
    <property type="entry name" value="TOPRIM"/>
    <property type="match status" value="1"/>
</dbReference>
<name>A2RLE7_LACLM</name>
<dbReference type="Pfam" id="PF00986">
    <property type="entry name" value="DNA_gyraseB_C"/>
    <property type="match status" value="1"/>
</dbReference>
<comment type="similarity">
    <text evidence="9">Belongs to the type II topoisomerase family. ParE type 2 subfamily.</text>
</comment>
<dbReference type="SUPFAM" id="SSF54211">
    <property type="entry name" value="Ribosomal protein S5 domain 2-like"/>
    <property type="match status" value="1"/>
</dbReference>
<evidence type="ECO:0000256" key="7">
    <source>
        <dbReference type="ARBA" id="ARBA00023235"/>
    </source>
</evidence>
<evidence type="ECO:0000256" key="2">
    <source>
        <dbReference type="ARBA" id="ARBA00001946"/>
    </source>
</evidence>
<dbReference type="GO" id="GO:0007059">
    <property type="term" value="P:chromosome segregation"/>
    <property type="evidence" value="ECO:0007669"/>
    <property type="project" value="UniProtKB-UniRule"/>
</dbReference>
<dbReference type="PhylomeDB" id="A2RLE7"/>
<feature type="region of interest" description="Disordered" evidence="10">
    <location>
        <begin position="387"/>
        <end position="425"/>
    </location>
</feature>